<dbReference type="Proteomes" id="UP000688137">
    <property type="component" value="Unassembled WGS sequence"/>
</dbReference>
<name>A0A8S1K3Z6_PARPR</name>
<reference evidence="3" key="1">
    <citation type="submission" date="2021-01" db="EMBL/GenBank/DDBJ databases">
        <authorList>
            <consortium name="Genoscope - CEA"/>
            <person name="William W."/>
        </authorList>
    </citation>
    <scope>NUCLEOTIDE SEQUENCE</scope>
</reference>
<gene>
    <name evidence="3" type="ORF">PPRIM_AZ9-3.1.T0130246</name>
</gene>
<feature type="coiled-coil region" evidence="1">
    <location>
        <begin position="387"/>
        <end position="414"/>
    </location>
</feature>
<evidence type="ECO:0000313" key="4">
    <source>
        <dbReference type="Proteomes" id="UP000688137"/>
    </source>
</evidence>
<evidence type="ECO:0000256" key="2">
    <source>
        <dbReference type="SAM" id="MobiDB-lite"/>
    </source>
</evidence>
<protein>
    <submittedName>
        <fullName evidence="3">Uncharacterized protein</fullName>
    </submittedName>
</protein>
<dbReference type="OMA" id="QILCTEY"/>
<proteinExistence type="predicted"/>
<comment type="caution">
    <text evidence="3">The sequence shown here is derived from an EMBL/GenBank/DDBJ whole genome shotgun (WGS) entry which is preliminary data.</text>
</comment>
<organism evidence="3 4">
    <name type="scientific">Paramecium primaurelia</name>
    <dbReference type="NCBI Taxonomy" id="5886"/>
    <lineage>
        <taxon>Eukaryota</taxon>
        <taxon>Sar</taxon>
        <taxon>Alveolata</taxon>
        <taxon>Ciliophora</taxon>
        <taxon>Intramacronucleata</taxon>
        <taxon>Oligohymenophorea</taxon>
        <taxon>Peniculida</taxon>
        <taxon>Parameciidae</taxon>
        <taxon>Paramecium</taxon>
    </lineage>
</organism>
<keyword evidence="4" id="KW-1185">Reference proteome</keyword>
<feature type="region of interest" description="Disordered" evidence="2">
    <location>
        <begin position="80"/>
        <end position="104"/>
    </location>
</feature>
<evidence type="ECO:0000313" key="3">
    <source>
        <dbReference type="EMBL" id="CAD8049133.1"/>
    </source>
</evidence>
<dbReference type="EMBL" id="CAJJDM010000010">
    <property type="protein sequence ID" value="CAD8049133.1"/>
    <property type="molecule type" value="Genomic_DNA"/>
</dbReference>
<keyword evidence="1" id="KW-0175">Coiled coil</keyword>
<sequence>MMDIEISKDDIFKPDNIDLHTPIKSKESQDLNKTKLNQNSSCQMHQIQEFIQMWMEMIKKYNDDPDVILMIHQMNEVLQTSDQTSSQKQINFTPKQQNNDENSINSSFKQDMFQKMNNNIILLQEEIKNQVCQSPKTIENGKYFNETCSEIIQQVNKTENFYKSKNDDEFGKEFDQCKSKCSGSYLEELPLNSQSLKQSLKFDDMKKNRILSFRKQQNVQIEEFKKSLTEMKQVVGTRLQREITIFKEDVLSEHSKFSKSYSELQEQINTYQEMVCQFTQKIQKLEQIIQDQKQQIEAQQSNSNSEQFIFQLTGFFQNDKTEINNIEDAKTKIMEHIMTQSQQVQGLTKKLQMTQQNNQIMIQRLENDNQLNKNKFGTEKKMLEFQIITLNNTIQKYEINYQQLNQELEQLKLSDWISTNQELIKIGYIQMKQQQQLIYIVTKVFQQFINSTIFQLNVVEIIQEQLNQLKLNDEEILKQITNLKGSQESTIKYFNNNKETIQHIIQILCTEYTQVINKIINQRIEFGKQLC</sequence>
<evidence type="ECO:0000256" key="1">
    <source>
        <dbReference type="SAM" id="Coils"/>
    </source>
</evidence>
<accession>A0A8S1K3Z6</accession>
<dbReference type="AlphaFoldDB" id="A0A8S1K3Z6"/>